<reference evidence="11" key="1">
    <citation type="submission" date="2022-01" db="EMBL/GenBank/DDBJ databases">
        <authorList>
            <person name="Braso-Vives M."/>
        </authorList>
    </citation>
    <scope>NUCLEOTIDE SEQUENCE</scope>
</reference>
<keyword evidence="8" id="KW-0732">Signal</keyword>
<dbReference type="InterPro" id="IPR051275">
    <property type="entry name" value="Cell_adhesion_signaling"/>
</dbReference>
<evidence type="ECO:0000256" key="7">
    <source>
        <dbReference type="SAM" id="Phobius"/>
    </source>
</evidence>
<dbReference type="Proteomes" id="UP000838412">
    <property type="component" value="Chromosome 16"/>
</dbReference>
<dbReference type="PANTHER" id="PTHR11640">
    <property type="entry name" value="NEPHRIN"/>
    <property type="match status" value="1"/>
</dbReference>
<feature type="compositionally biased region" description="Polar residues" evidence="6">
    <location>
        <begin position="584"/>
        <end position="594"/>
    </location>
</feature>
<evidence type="ECO:0000256" key="8">
    <source>
        <dbReference type="SAM" id="SignalP"/>
    </source>
</evidence>
<feature type="signal peptide" evidence="8">
    <location>
        <begin position="1"/>
        <end position="49"/>
    </location>
</feature>
<dbReference type="InterPro" id="IPR013783">
    <property type="entry name" value="Ig-like_fold"/>
</dbReference>
<dbReference type="EMBL" id="OV696701">
    <property type="protein sequence ID" value="CAH1247544.1"/>
    <property type="molecule type" value="Genomic_DNA"/>
</dbReference>
<proteinExistence type="predicted"/>
<dbReference type="PANTHER" id="PTHR11640:SF164">
    <property type="entry name" value="MAM DOMAIN-CONTAINING GLYCOSYLPHOSPHATIDYLINOSITOL ANCHOR PROTEIN 1"/>
    <property type="match status" value="1"/>
</dbReference>
<evidence type="ECO:0000256" key="6">
    <source>
        <dbReference type="SAM" id="MobiDB-lite"/>
    </source>
</evidence>
<dbReference type="InterPro" id="IPR007110">
    <property type="entry name" value="Ig-like_dom"/>
</dbReference>
<accession>A0A8J9Z4I2</accession>
<comment type="subcellular location">
    <subcellularLocation>
        <location evidence="1">Membrane</location>
        <topology evidence="1">Single-pass type I membrane protein</topology>
    </subcellularLocation>
</comment>
<dbReference type="InterPro" id="IPR036179">
    <property type="entry name" value="Ig-like_dom_sf"/>
</dbReference>
<dbReference type="SMART" id="SM00408">
    <property type="entry name" value="IGc2"/>
    <property type="match status" value="2"/>
</dbReference>
<evidence type="ECO:0000259" key="10">
    <source>
        <dbReference type="PROSITE" id="PS50835"/>
    </source>
</evidence>
<keyword evidence="3" id="KW-1015">Disulfide bond</keyword>
<evidence type="ECO:0000313" key="12">
    <source>
        <dbReference type="Proteomes" id="UP000838412"/>
    </source>
</evidence>
<dbReference type="GO" id="GO:0005886">
    <property type="term" value="C:plasma membrane"/>
    <property type="evidence" value="ECO:0007669"/>
    <property type="project" value="TreeGrafter"/>
</dbReference>
<organism evidence="11 12">
    <name type="scientific">Branchiostoma lanceolatum</name>
    <name type="common">Common lancelet</name>
    <name type="synonym">Amphioxus lanceolatum</name>
    <dbReference type="NCBI Taxonomy" id="7740"/>
    <lineage>
        <taxon>Eukaryota</taxon>
        <taxon>Metazoa</taxon>
        <taxon>Chordata</taxon>
        <taxon>Cephalochordata</taxon>
        <taxon>Leptocardii</taxon>
        <taxon>Amphioxiformes</taxon>
        <taxon>Branchiostomatidae</taxon>
        <taxon>Branchiostoma</taxon>
    </lineage>
</organism>
<dbReference type="InterPro" id="IPR003598">
    <property type="entry name" value="Ig_sub2"/>
</dbReference>
<dbReference type="SUPFAM" id="SSF47986">
    <property type="entry name" value="DEATH domain"/>
    <property type="match status" value="1"/>
</dbReference>
<dbReference type="SMART" id="SM00409">
    <property type="entry name" value="IG"/>
    <property type="match status" value="3"/>
</dbReference>
<feature type="chain" id="PRO_5035481075" evidence="8">
    <location>
        <begin position="50"/>
        <end position="810"/>
    </location>
</feature>
<dbReference type="Gene3D" id="1.10.533.10">
    <property type="entry name" value="Death Domain, Fas"/>
    <property type="match status" value="1"/>
</dbReference>
<dbReference type="GO" id="GO:0005911">
    <property type="term" value="C:cell-cell junction"/>
    <property type="evidence" value="ECO:0007669"/>
    <property type="project" value="TreeGrafter"/>
</dbReference>
<dbReference type="PROSITE" id="PS50835">
    <property type="entry name" value="IG_LIKE"/>
    <property type="match status" value="2"/>
</dbReference>
<keyword evidence="7" id="KW-1133">Transmembrane helix</keyword>
<feature type="compositionally biased region" description="Polar residues" evidence="6">
    <location>
        <begin position="538"/>
        <end position="565"/>
    </location>
</feature>
<dbReference type="SUPFAM" id="SSF48726">
    <property type="entry name" value="Immunoglobulin"/>
    <property type="match status" value="2"/>
</dbReference>
<dbReference type="Pfam" id="PF13927">
    <property type="entry name" value="Ig_3"/>
    <property type="match status" value="1"/>
</dbReference>
<evidence type="ECO:0000256" key="4">
    <source>
        <dbReference type="ARBA" id="ARBA00023180"/>
    </source>
</evidence>
<feature type="domain" description="Ig-like" evidence="10">
    <location>
        <begin position="148"/>
        <end position="234"/>
    </location>
</feature>
<name>A0A8J9Z4I2_BRALA</name>
<protein>
    <submittedName>
        <fullName evidence="11">CD22 protein</fullName>
    </submittedName>
</protein>
<dbReference type="InterPro" id="IPR000488">
    <property type="entry name" value="Death_dom"/>
</dbReference>
<feature type="compositionally biased region" description="Polar residues" evidence="6">
    <location>
        <begin position="614"/>
        <end position="637"/>
    </location>
</feature>
<keyword evidence="5" id="KW-0393">Immunoglobulin domain</keyword>
<sequence>MRERHEYCYCTPPTMADTKTGTGQRSYQRQGCMVWWCLLTLLSTTTVLGEDIEETFDVTVKEGEDVVFDRCTDPLDSVIWTFKKPGEQSYTPHSCRPDCNVDCTLRTHTINLPAVSRTCQGSYQYVTAPGSDGNRFVCTYNLQVHYLPQPVRIDNPSPAVFENDPVTITCQTDNLGNPPARFTGPDFLTTSGSLNSATLTIPSASREDDGKIFTCTLEYEGQGQDGAFTENYLTTANLTVYYLPREVTIKGHNNNTTLEEGQDVILECSFQNYNPQPSITWWKDGVDLRGETSTTLKLESLNVGDKGAYVCKTTVNVLGQERSKESPAVYVNVTSTGGTYQPTAQPGGALPNTGDLPVSTIGTIAGVSGVLVLVIILVVSVICVRRKRNPRPNRGGEERVNGRTDVCYKPNGDVSTRPLLKASYPNGNNSAHGQEIVIHCREATIYPPQTCDAESLETPSEPSMQLSTLNATSLSLEPSTSSVEPRSDTTPKQPPSSDLFSTNEKLLSRNIISSINDLSEDTTGTDMSPTSEKLPYENQESSSGGYPKTGTSTEGGNPTSSSVSSDLEEVTNPKLAAQDEDTSGPKSLHSNTGLPSLRDSLDVGAMISVDSDASRPTNSSPNILSNNTGVPADSNNLNIPINKPVTVTDKRSAINNLSGSSDTMEESIVLAGSGGGEQEHPPLISEDVNSLREKGDEVAITIDLMLKKTPLKTDHLRISESKLRDLYIILYSGDNNWKIFADKLGLNIQNIQVIDCCSTQHHLKAAEIVMYHWQRMADKEGGVPCSEEKLRELLKEIDRPDLITILDGEQ</sequence>
<keyword evidence="2 7" id="KW-0472">Membrane</keyword>
<dbReference type="GO" id="GO:0050839">
    <property type="term" value="F:cell adhesion molecule binding"/>
    <property type="evidence" value="ECO:0007669"/>
    <property type="project" value="TreeGrafter"/>
</dbReference>
<dbReference type="PROSITE" id="PS50017">
    <property type="entry name" value="DEATH_DOMAIN"/>
    <property type="match status" value="1"/>
</dbReference>
<feature type="domain" description="Death" evidence="9">
    <location>
        <begin position="736"/>
        <end position="810"/>
    </location>
</feature>
<feature type="domain" description="Ig-like" evidence="10">
    <location>
        <begin position="244"/>
        <end position="330"/>
    </location>
</feature>
<dbReference type="CDD" id="cd01670">
    <property type="entry name" value="Death"/>
    <property type="match status" value="1"/>
</dbReference>
<dbReference type="InterPro" id="IPR003599">
    <property type="entry name" value="Ig_sub"/>
</dbReference>
<dbReference type="GO" id="GO:0098609">
    <property type="term" value="P:cell-cell adhesion"/>
    <property type="evidence" value="ECO:0007669"/>
    <property type="project" value="TreeGrafter"/>
</dbReference>
<feature type="compositionally biased region" description="Polar residues" evidence="6">
    <location>
        <begin position="473"/>
        <end position="531"/>
    </location>
</feature>
<dbReference type="AlphaFoldDB" id="A0A8J9Z4I2"/>
<keyword evidence="7" id="KW-0812">Transmembrane</keyword>
<evidence type="ECO:0000313" key="11">
    <source>
        <dbReference type="EMBL" id="CAH1247544.1"/>
    </source>
</evidence>
<evidence type="ECO:0000256" key="3">
    <source>
        <dbReference type="ARBA" id="ARBA00023157"/>
    </source>
</evidence>
<keyword evidence="4" id="KW-0325">Glycoprotein</keyword>
<dbReference type="CDD" id="cd00096">
    <property type="entry name" value="Ig"/>
    <property type="match status" value="1"/>
</dbReference>
<evidence type="ECO:0000259" key="9">
    <source>
        <dbReference type="PROSITE" id="PS50017"/>
    </source>
</evidence>
<keyword evidence="12" id="KW-1185">Reference proteome</keyword>
<dbReference type="OrthoDB" id="6431884at2759"/>
<dbReference type="GO" id="GO:0007165">
    <property type="term" value="P:signal transduction"/>
    <property type="evidence" value="ECO:0007669"/>
    <property type="project" value="InterPro"/>
</dbReference>
<evidence type="ECO:0000256" key="1">
    <source>
        <dbReference type="ARBA" id="ARBA00004479"/>
    </source>
</evidence>
<dbReference type="InterPro" id="IPR011029">
    <property type="entry name" value="DEATH-like_dom_sf"/>
</dbReference>
<dbReference type="Gene3D" id="2.60.40.10">
    <property type="entry name" value="Immunoglobulins"/>
    <property type="match status" value="2"/>
</dbReference>
<feature type="region of interest" description="Disordered" evidence="6">
    <location>
        <begin position="473"/>
        <end position="637"/>
    </location>
</feature>
<evidence type="ECO:0000256" key="5">
    <source>
        <dbReference type="ARBA" id="ARBA00023319"/>
    </source>
</evidence>
<evidence type="ECO:0000256" key="2">
    <source>
        <dbReference type="ARBA" id="ARBA00023136"/>
    </source>
</evidence>
<feature type="transmembrane region" description="Helical" evidence="7">
    <location>
        <begin position="361"/>
        <end position="384"/>
    </location>
</feature>
<feature type="region of interest" description="Disordered" evidence="6">
    <location>
        <begin position="388"/>
        <end position="412"/>
    </location>
</feature>
<gene>
    <name evidence="11" type="primary">CD22</name>
    <name evidence="11" type="ORF">BLAG_LOCUS9173</name>
</gene>